<proteinExistence type="predicted"/>
<dbReference type="EMBL" id="GBRH01167955">
    <property type="protein sequence ID" value="JAE29941.1"/>
    <property type="molecule type" value="Transcribed_RNA"/>
</dbReference>
<reference evidence="1" key="1">
    <citation type="submission" date="2014-09" db="EMBL/GenBank/DDBJ databases">
        <authorList>
            <person name="Magalhaes I.L.F."/>
            <person name="Oliveira U."/>
            <person name="Santos F.R."/>
            <person name="Vidigal T.H.D.A."/>
            <person name="Brescovit A.D."/>
            <person name="Santos A.J."/>
        </authorList>
    </citation>
    <scope>NUCLEOTIDE SEQUENCE</scope>
    <source>
        <tissue evidence="1">Shoot tissue taken approximately 20 cm above the soil surface</tissue>
    </source>
</reference>
<sequence>MLMNIYAPVQYILSSTLVKLKFHGVNVKVPLNICRSSNTLI</sequence>
<organism evidence="1">
    <name type="scientific">Arundo donax</name>
    <name type="common">Giant reed</name>
    <name type="synonym">Donax arundinaceus</name>
    <dbReference type="NCBI Taxonomy" id="35708"/>
    <lineage>
        <taxon>Eukaryota</taxon>
        <taxon>Viridiplantae</taxon>
        <taxon>Streptophyta</taxon>
        <taxon>Embryophyta</taxon>
        <taxon>Tracheophyta</taxon>
        <taxon>Spermatophyta</taxon>
        <taxon>Magnoliopsida</taxon>
        <taxon>Liliopsida</taxon>
        <taxon>Poales</taxon>
        <taxon>Poaceae</taxon>
        <taxon>PACMAD clade</taxon>
        <taxon>Arundinoideae</taxon>
        <taxon>Arundineae</taxon>
        <taxon>Arundo</taxon>
    </lineage>
</organism>
<evidence type="ECO:0000313" key="1">
    <source>
        <dbReference type="EMBL" id="JAE29941.1"/>
    </source>
</evidence>
<protein>
    <submittedName>
        <fullName evidence="1">Uncharacterized protein</fullName>
    </submittedName>
</protein>
<dbReference type="AlphaFoldDB" id="A0A0A9H513"/>
<accession>A0A0A9H513</accession>
<name>A0A0A9H513_ARUDO</name>
<reference evidence="1" key="2">
    <citation type="journal article" date="2015" name="Data Brief">
        <title>Shoot transcriptome of the giant reed, Arundo donax.</title>
        <authorList>
            <person name="Barrero R.A."/>
            <person name="Guerrero F.D."/>
            <person name="Moolhuijzen P."/>
            <person name="Goolsby J.A."/>
            <person name="Tidwell J."/>
            <person name="Bellgard S.E."/>
            <person name="Bellgard M.I."/>
        </authorList>
    </citation>
    <scope>NUCLEOTIDE SEQUENCE</scope>
    <source>
        <tissue evidence="1">Shoot tissue taken approximately 20 cm above the soil surface</tissue>
    </source>
</reference>